<protein>
    <submittedName>
        <fullName evidence="1">Uncharacterized protein</fullName>
    </submittedName>
</protein>
<organism evidence="1 2">
    <name type="scientific">Guyanagaster necrorhizus</name>
    <dbReference type="NCBI Taxonomy" id="856835"/>
    <lineage>
        <taxon>Eukaryota</taxon>
        <taxon>Fungi</taxon>
        <taxon>Dikarya</taxon>
        <taxon>Basidiomycota</taxon>
        <taxon>Agaricomycotina</taxon>
        <taxon>Agaricomycetes</taxon>
        <taxon>Agaricomycetidae</taxon>
        <taxon>Agaricales</taxon>
        <taxon>Marasmiineae</taxon>
        <taxon>Physalacriaceae</taxon>
        <taxon>Guyanagaster</taxon>
    </lineage>
</organism>
<dbReference type="AlphaFoldDB" id="A0A9P8AQY5"/>
<gene>
    <name evidence="1" type="ORF">BT62DRAFT_1008002</name>
</gene>
<accession>A0A9P8AQY5</accession>
<comment type="caution">
    <text evidence="1">The sequence shown here is derived from an EMBL/GenBank/DDBJ whole genome shotgun (WGS) entry which is preliminary data.</text>
</comment>
<reference evidence="1" key="1">
    <citation type="submission" date="2020-11" db="EMBL/GenBank/DDBJ databases">
        <title>Adaptations for nitrogen fixation in a non-lichenized fungal sporocarp promotes dispersal by wood-feeding termites.</title>
        <authorList>
            <consortium name="DOE Joint Genome Institute"/>
            <person name="Koch R.A."/>
            <person name="Yoon G."/>
            <person name="Arayal U."/>
            <person name="Lail K."/>
            <person name="Amirebrahimi M."/>
            <person name="Labutti K."/>
            <person name="Lipzen A."/>
            <person name="Riley R."/>
            <person name="Barry K."/>
            <person name="Henrissat B."/>
            <person name="Grigoriev I.V."/>
            <person name="Herr J.R."/>
            <person name="Aime M.C."/>
        </authorList>
    </citation>
    <scope>NUCLEOTIDE SEQUENCE</scope>
    <source>
        <strain evidence="1">MCA 3950</strain>
    </source>
</reference>
<dbReference type="RefSeq" id="XP_043037851.1">
    <property type="nucleotide sequence ID" value="XM_043177404.1"/>
</dbReference>
<evidence type="ECO:0000313" key="1">
    <source>
        <dbReference type="EMBL" id="KAG7444351.1"/>
    </source>
</evidence>
<dbReference type="EMBL" id="MU250540">
    <property type="protein sequence ID" value="KAG7444351.1"/>
    <property type="molecule type" value="Genomic_DNA"/>
</dbReference>
<dbReference type="Proteomes" id="UP000812287">
    <property type="component" value="Unassembled WGS sequence"/>
</dbReference>
<dbReference type="GeneID" id="66099691"/>
<evidence type="ECO:0000313" key="2">
    <source>
        <dbReference type="Proteomes" id="UP000812287"/>
    </source>
</evidence>
<keyword evidence="2" id="KW-1185">Reference proteome</keyword>
<name>A0A9P8AQY5_9AGAR</name>
<sequence length="73" mass="8165">MENPTKARDDLDCSEVNDVVDSIKRKVEEEGLIDLPYFFYSRIVTIMTNADIESCPGFARPTVPSFFGNSGDT</sequence>
<proteinExistence type="predicted"/>